<accession>A0A840RA14</accession>
<keyword evidence="3" id="KW-1185">Reference proteome</keyword>
<organism evidence="2 3">
    <name type="scientific">Zhongshania antarctica</name>
    <dbReference type="NCBI Taxonomy" id="641702"/>
    <lineage>
        <taxon>Bacteria</taxon>
        <taxon>Pseudomonadati</taxon>
        <taxon>Pseudomonadota</taxon>
        <taxon>Gammaproteobacteria</taxon>
        <taxon>Cellvibrionales</taxon>
        <taxon>Spongiibacteraceae</taxon>
        <taxon>Zhongshania</taxon>
    </lineage>
</organism>
<dbReference type="InterPro" id="IPR023214">
    <property type="entry name" value="HAD_sf"/>
</dbReference>
<dbReference type="Pfam" id="PF00665">
    <property type="entry name" value="rve"/>
    <property type="match status" value="1"/>
</dbReference>
<protein>
    <recommendedName>
        <fullName evidence="1">Integrase catalytic domain-containing protein</fullName>
    </recommendedName>
</protein>
<dbReference type="EMBL" id="JACHHW010000015">
    <property type="protein sequence ID" value="MBB5189182.1"/>
    <property type="molecule type" value="Genomic_DNA"/>
</dbReference>
<dbReference type="PANTHER" id="PTHR35004:SF8">
    <property type="entry name" value="TRANSPOSASE RV3428C-RELATED"/>
    <property type="match status" value="1"/>
</dbReference>
<evidence type="ECO:0000313" key="3">
    <source>
        <dbReference type="Proteomes" id="UP000536640"/>
    </source>
</evidence>
<proteinExistence type="predicted"/>
<dbReference type="GO" id="GO:0015074">
    <property type="term" value="P:DNA integration"/>
    <property type="evidence" value="ECO:0007669"/>
    <property type="project" value="InterPro"/>
</dbReference>
<name>A0A840RA14_9GAMM</name>
<dbReference type="Gene3D" id="3.40.50.1000">
    <property type="entry name" value="HAD superfamily/HAD-like"/>
    <property type="match status" value="1"/>
</dbReference>
<evidence type="ECO:0000259" key="1">
    <source>
        <dbReference type="Pfam" id="PF00665"/>
    </source>
</evidence>
<reference evidence="2 3" key="1">
    <citation type="submission" date="2020-08" db="EMBL/GenBank/DDBJ databases">
        <title>Genomic Encyclopedia of Type Strains, Phase IV (KMG-IV): sequencing the most valuable type-strain genomes for metagenomic binning, comparative biology and taxonomic classification.</title>
        <authorList>
            <person name="Goeker M."/>
        </authorList>
    </citation>
    <scope>NUCLEOTIDE SEQUENCE [LARGE SCALE GENOMIC DNA]</scope>
    <source>
        <strain evidence="2 3">DSM 25701</strain>
    </source>
</reference>
<dbReference type="RefSeq" id="WP_226968191.1">
    <property type="nucleotide sequence ID" value="NZ_JACHHW010000015.1"/>
</dbReference>
<dbReference type="PANTHER" id="PTHR35004">
    <property type="entry name" value="TRANSPOSASE RV3428C-RELATED"/>
    <property type="match status" value="1"/>
</dbReference>
<dbReference type="InterPro" id="IPR036412">
    <property type="entry name" value="HAD-like_sf"/>
</dbReference>
<sequence>MQRSPLLSPIPGGCSAEIFVATLGASNYTFATACWTERRADWVDAHVKVFEFFGVVPEIIVPDQLRSAVSKPCRYEPAINASYKHMASHYRTAVIPARPLKPKDKAKAENAVLIVQRWTCDYAAGFVSHKAKYPEFAFPQSIPGLYESLDPMSDVIESYTWLHEHPKLDFYILTAPSIKNPHSYAEKRIWVEKYLGMADVENLIISPH</sequence>
<dbReference type="Proteomes" id="UP000536640">
    <property type="component" value="Unassembled WGS sequence"/>
</dbReference>
<dbReference type="AlphaFoldDB" id="A0A840RA14"/>
<dbReference type="InterPro" id="IPR001584">
    <property type="entry name" value="Integrase_cat-core"/>
</dbReference>
<dbReference type="SUPFAM" id="SSF56784">
    <property type="entry name" value="HAD-like"/>
    <property type="match status" value="1"/>
</dbReference>
<evidence type="ECO:0000313" key="2">
    <source>
        <dbReference type="EMBL" id="MBB5189182.1"/>
    </source>
</evidence>
<feature type="domain" description="Integrase catalytic" evidence="1">
    <location>
        <begin position="13"/>
        <end position="102"/>
    </location>
</feature>
<gene>
    <name evidence="2" type="ORF">HNQ57_003485</name>
</gene>
<dbReference type="PROSITE" id="PS51257">
    <property type="entry name" value="PROKAR_LIPOPROTEIN"/>
    <property type="match status" value="1"/>
</dbReference>
<comment type="caution">
    <text evidence="2">The sequence shown here is derived from an EMBL/GenBank/DDBJ whole genome shotgun (WGS) entry which is preliminary data.</text>
</comment>